<evidence type="ECO:0000313" key="3">
    <source>
        <dbReference type="Proteomes" id="UP001163823"/>
    </source>
</evidence>
<accession>A0AAD7PX21</accession>
<comment type="caution">
    <text evidence="2">The sequence shown here is derived from an EMBL/GenBank/DDBJ whole genome shotgun (WGS) entry which is preliminary data.</text>
</comment>
<organism evidence="2 3">
    <name type="scientific">Quillaja saponaria</name>
    <name type="common">Soap bark tree</name>
    <dbReference type="NCBI Taxonomy" id="32244"/>
    <lineage>
        <taxon>Eukaryota</taxon>
        <taxon>Viridiplantae</taxon>
        <taxon>Streptophyta</taxon>
        <taxon>Embryophyta</taxon>
        <taxon>Tracheophyta</taxon>
        <taxon>Spermatophyta</taxon>
        <taxon>Magnoliopsida</taxon>
        <taxon>eudicotyledons</taxon>
        <taxon>Gunneridae</taxon>
        <taxon>Pentapetalae</taxon>
        <taxon>rosids</taxon>
        <taxon>fabids</taxon>
        <taxon>Fabales</taxon>
        <taxon>Quillajaceae</taxon>
        <taxon>Quillaja</taxon>
    </lineage>
</organism>
<dbReference type="InterPro" id="IPR025724">
    <property type="entry name" value="GAG-pre-integrase_dom"/>
</dbReference>
<dbReference type="Proteomes" id="UP001163823">
    <property type="component" value="Chromosome 4"/>
</dbReference>
<dbReference type="PANTHER" id="PTHR42648">
    <property type="entry name" value="TRANSPOSASE, PUTATIVE-RELATED"/>
    <property type="match status" value="1"/>
</dbReference>
<protein>
    <submittedName>
        <fullName evidence="2">Retrovirus-related Pol polyprotein from transposon TNT 1-94</fullName>
    </submittedName>
</protein>
<gene>
    <name evidence="2" type="ORF">O6P43_008938</name>
</gene>
<dbReference type="PANTHER" id="PTHR42648:SF28">
    <property type="entry name" value="TRANSPOSON-ENCODED PROTEIN WITH RIBONUCLEASE H-LIKE AND RETROVIRUS ZINC FINGER-LIKE DOMAINS"/>
    <property type="match status" value="1"/>
</dbReference>
<keyword evidence="3" id="KW-1185">Reference proteome</keyword>
<reference evidence="2" key="1">
    <citation type="journal article" date="2023" name="Science">
        <title>Elucidation of the pathway for biosynthesis of saponin adjuvants from the soapbark tree.</title>
        <authorList>
            <person name="Reed J."/>
            <person name="Orme A."/>
            <person name="El-Demerdash A."/>
            <person name="Owen C."/>
            <person name="Martin L.B.B."/>
            <person name="Misra R.C."/>
            <person name="Kikuchi S."/>
            <person name="Rejzek M."/>
            <person name="Martin A.C."/>
            <person name="Harkess A."/>
            <person name="Leebens-Mack J."/>
            <person name="Louveau T."/>
            <person name="Stephenson M.J."/>
            <person name="Osbourn A."/>
        </authorList>
    </citation>
    <scope>NUCLEOTIDE SEQUENCE</scope>
    <source>
        <strain evidence="2">S10</strain>
    </source>
</reference>
<dbReference type="EMBL" id="JARAOO010000004">
    <property type="protein sequence ID" value="KAJ7970814.1"/>
    <property type="molecule type" value="Genomic_DNA"/>
</dbReference>
<sequence length="374" mass="42606">MVHLYTRVKVDKNERLMNFAHKLEAAWVETVEDLAILIHRPKTAARAAVDLCRRRCVRHFLARFPGLKTTGRFASRRKTKPPRFRPHPLRFQRPLVTSSRIGEGISRAAWEEEPGSLEKELTDPILLGTGPVSRICLDVFVAYLEPWIIDSGASDHMTGTSRNFSIYFPCSGKDKELGTGRTIGYGKEQDGLYLLEYGPSILANTVASSQSLQSSASITSQRQLVQWHRRLGHANFLVIGNMFSDLLKHCTMNNLLCDACEFAKHKRASYPLLNNKSTAHFALIHSDVWSSSRVFDSKVKILRSDNVTESTEGNFQKYLRDHGIMHQTSYVDTLAQNVFDKWFLIYVYIVNWFINYLGIKGVYLNTEEFITAVV</sequence>
<name>A0AAD7PX21_QUISA</name>
<feature type="domain" description="GAG-pre-integrase" evidence="1">
    <location>
        <begin position="214"/>
        <end position="265"/>
    </location>
</feature>
<dbReference type="AlphaFoldDB" id="A0AAD7PX21"/>
<evidence type="ECO:0000259" key="1">
    <source>
        <dbReference type="Pfam" id="PF13976"/>
    </source>
</evidence>
<dbReference type="InterPro" id="IPR039537">
    <property type="entry name" value="Retrotran_Ty1/copia-like"/>
</dbReference>
<dbReference type="Pfam" id="PF13976">
    <property type="entry name" value="gag_pre-integrs"/>
    <property type="match status" value="1"/>
</dbReference>
<dbReference type="KEGG" id="qsa:O6P43_008938"/>
<evidence type="ECO:0000313" key="2">
    <source>
        <dbReference type="EMBL" id="KAJ7970814.1"/>
    </source>
</evidence>
<proteinExistence type="predicted"/>